<accession>A0A0A0I9T7</accession>
<gene>
    <name evidence="6" type="primary">minC</name>
    <name evidence="9" type="ORF">Z968_06645</name>
</gene>
<evidence type="ECO:0000259" key="8">
    <source>
        <dbReference type="Pfam" id="PF22642"/>
    </source>
</evidence>
<dbReference type="OrthoDB" id="9790810at2"/>
<dbReference type="NCBIfam" id="NF001775">
    <property type="entry name" value="PRK00513.1-6"/>
    <property type="match status" value="1"/>
</dbReference>
<dbReference type="InterPro" id="IPR036145">
    <property type="entry name" value="MinC_C_sf"/>
</dbReference>
<dbReference type="GO" id="GO:0000917">
    <property type="term" value="P:division septum assembly"/>
    <property type="evidence" value="ECO:0007669"/>
    <property type="project" value="UniProtKB-KW"/>
</dbReference>
<comment type="similarity">
    <text evidence="1 6">Belongs to the MinC family.</text>
</comment>
<name>A0A0A0I9T7_CLONO</name>
<sequence>MVRDSIVVKGNREGLNVIIDMNKFQNFDEMLEVFIHKLSIGKKFYKGSTIIITTQLKEFNEKQISKFEEVLFEDFLIKDCIFKDMKETKNKIFAGVYEGRTKFYRRTLRSGQVIKYPGNIVIIGDVNPGSEVYAGGNIIVIGNLCGEVHAGESGNTKAIIAAFKLQPSILQIANIMTRSPEGGPKPSYPEVAKIKDGIIIVEPYLPNKFV</sequence>
<dbReference type="Gene3D" id="2.160.20.70">
    <property type="match status" value="1"/>
</dbReference>
<evidence type="ECO:0000256" key="4">
    <source>
        <dbReference type="ARBA" id="ARBA00023306"/>
    </source>
</evidence>
<dbReference type="PANTHER" id="PTHR34108">
    <property type="entry name" value="SEPTUM SITE-DETERMINING PROTEIN MINC"/>
    <property type="match status" value="1"/>
</dbReference>
<evidence type="ECO:0000256" key="5">
    <source>
        <dbReference type="ARBA" id="ARBA00046874"/>
    </source>
</evidence>
<comment type="caution">
    <text evidence="9">The sequence shown here is derived from an EMBL/GenBank/DDBJ whole genome shotgun (WGS) entry which is preliminary data.</text>
</comment>
<organism evidence="9 10">
    <name type="scientific">Clostridium novyi A str. 4552</name>
    <dbReference type="NCBI Taxonomy" id="1444289"/>
    <lineage>
        <taxon>Bacteria</taxon>
        <taxon>Bacillati</taxon>
        <taxon>Bacillota</taxon>
        <taxon>Clostridia</taxon>
        <taxon>Eubacteriales</taxon>
        <taxon>Clostridiaceae</taxon>
        <taxon>Clostridium</taxon>
    </lineage>
</organism>
<dbReference type="InterPro" id="IPR005526">
    <property type="entry name" value="Septum_form_inhib_MinC_C"/>
</dbReference>
<comment type="subunit">
    <text evidence="5 6">Interacts with MinD and FtsZ.</text>
</comment>
<dbReference type="HAMAP" id="MF_00267">
    <property type="entry name" value="MinC"/>
    <property type="match status" value="1"/>
</dbReference>
<evidence type="ECO:0000256" key="6">
    <source>
        <dbReference type="HAMAP-Rule" id="MF_00267"/>
    </source>
</evidence>
<dbReference type="Pfam" id="PF22642">
    <property type="entry name" value="MinC_N_1"/>
    <property type="match status" value="1"/>
</dbReference>
<feature type="domain" description="Septum formation inhibitor MinC C-terminal" evidence="7">
    <location>
        <begin position="103"/>
        <end position="201"/>
    </location>
</feature>
<dbReference type="RefSeq" id="WP_039254936.1">
    <property type="nucleotide sequence ID" value="NZ_JENJ01000023.1"/>
</dbReference>
<evidence type="ECO:0000259" key="7">
    <source>
        <dbReference type="Pfam" id="PF03775"/>
    </source>
</evidence>
<dbReference type="Proteomes" id="UP000030012">
    <property type="component" value="Unassembled WGS sequence"/>
</dbReference>
<dbReference type="GO" id="GO:0000902">
    <property type="term" value="P:cell morphogenesis"/>
    <property type="evidence" value="ECO:0007669"/>
    <property type="project" value="InterPro"/>
</dbReference>
<evidence type="ECO:0000256" key="1">
    <source>
        <dbReference type="ARBA" id="ARBA00006291"/>
    </source>
</evidence>
<evidence type="ECO:0000313" key="10">
    <source>
        <dbReference type="Proteomes" id="UP000030012"/>
    </source>
</evidence>
<feature type="domain" description="Septum site-determining protein MinC N-terminal" evidence="8">
    <location>
        <begin position="6"/>
        <end position="79"/>
    </location>
</feature>
<dbReference type="InterPro" id="IPR016098">
    <property type="entry name" value="CAP/MinC_C"/>
</dbReference>
<dbReference type="SUPFAM" id="SSF63848">
    <property type="entry name" value="Cell-division inhibitor MinC, C-terminal domain"/>
    <property type="match status" value="1"/>
</dbReference>
<evidence type="ECO:0000313" key="9">
    <source>
        <dbReference type="EMBL" id="KGM96390.1"/>
    </source>
</evidence>
<dbReference type="AlphaFoldDB" id="A0A0A0I9T7"/>
<dbReference type="EMBL" id="JENJ01000023">
    <property type="protein sequence ID" value="KGM96390.1"/>
    <property type="molecule type" value="Genomic_DNA"/>
</dbReference>
<dbReference type="InterPro" id="IPR013033">
    <property type="entry name" value="MinC"/>
</dbReference>
<dbReference type="GO" id="GO:1901891">
    <property type="term" value="P:regulation of cell septum assembly"/>
    <property type="evidence" value="ECO:0007669"/>
    <property type="project" value="InterPro"/>
</dbReference>
<reference evidence="9 10" key="1">
    <citation type="submission" date="2014-01" db="EMBL/GenBank/DDBJ databases">
        <title>Plasmidome dynamics in the species complex Clostridium novyi sensu lato converts strains of independent lineages into distinctly different pathogens.</title>
        <authorList>
            <person name="Skarin H."/>
            <person name="Segerman B."/>
        </authorList>
    </citation>
    <scope>NUCLEOTIDE SEQUENCE [LARGE SCALE GENOMIC DNA]</scope>
    <source>
        <strain evidence="9 10">4552</strain>
    </source>
</reference>
<evidence type="ECO:0000256" key="2">
    <source>
        <dbReference type="ARBA" id="ARBA00022618"/>
    </source>
</evidence>
<keyword evidence="4 6" id="KW-0131">Cell cycle</keyword>
<evidence type="ECO:0000256" key="3">
    <source>
        <dbReference type="ARBA" id="ARBA00023210"/>
    </source>
</evidence>
<keyword evidence="2 6" id="KW-0132">Cell division</keyword>
<dbReference type="Pfam" id="PF03775">
    <property type="entry name" value="MinC_C"/>
    <property type="match status" value="1"/>
</dbReference>
<dbReference type="InterPro" id="IPR055219">
    <property type="entry name" value="MinC_N_1"/>
</dbReference>
<proteinExistence type="inferred from homology"/>
<dbReference type="PANTHER" id="PTHR34108:SF1">
    <property type="entry name" value="SEPTUM SITE-DETERMINING PROTEIN MINC"/>
    <property type="match status" value="1"/>
</dbReference>
<comment type="function">
    <text evidence="6">Cell division inhibitor that blocks the formation of polar Z ring septums. Rapidly oscillates between the poles of the cell to destabilize FtsZ filaments that have formed before they mature into polar Z rings. Prevents FtsZ polymerization.</text>
</comment>
<keyword evidence="3 6" id="KW-0717">Septation</keyword>
<protein>
    <recommendedName>
        <fullName evidence="6">Probable septum site-determining protein MinC</fullName>
    </recommendedName>
</protein>